<proteinExistence type="inferred from homology"/>
<gene>
    <name evidence="10" type="ORF">DFH94DRAFT_695893</name>
</gene>
<dbReference type="SUPFAM" id="SSF50630">
    <property type="entry name" value="Acid proteases"/>
    <property type="match status" value="1"/>
</dbReference>
<feature type="chain" id="PRO_5040424602" evidence="8">
    <location>
        <begin position="20"/>
        <end position="477"/>
    </location>
</feature>
<dbReference type="CDD" id="cd05471">
    <property type="entry name" value="pepsin_like"/>
    <property type="match status" value="1"/>
</dbReference>
<reference evidence="10" key="1">
    <citation type="submission" date="2019-10" db="EMBL/GenBank/DDBJ databases">
        <authorList>
            <consortium name="DOE Joint Genome Institute"/>
            <person name="Kuo A."/>
            <person name="Miyauchi S."/>
            <person name="Kiss E."/>
            <person name="Drula E."/>
            <person name="Kohler A."/>
            <person name="Sanchez-Garcia M."/>
            <person name="Andreopoulos B."/>
            <person name="Barry K.W."/>
            <person name="Bonito G."/>
            <person name="Buee M."/>
            <person name="Carver A."/>
            <person name="Chen C."/>
            <person name="Cichocki N."/>
            <person name="Clum A."/>
            <person name="Culley D."/>
            <person name="Crous P.W."/>
            <person name="Fauchery L."/>
            <person name="Girlanda M."/>
            <person name="Hayes R."/>
            <person name="Keri Z."/>
            <person name="LaButti K."/>
            <person name="Lipzen A."/>
            <person name="Lombard V."/>
            <person name="Magnuson J."/>
            <person name="Maillard F."/>
            <person name="Morin E."/>
            <person name="Murat C."/>
            <person name="Nolan M."/>
            <person name="Ohm R."/>
            <person name="Pangilinan J."/>
            <person name="Pereira M."/>
            <person name="Perotto S."/>
            <person name="Peter M."/>
            <person name="Riley R."/>
            <person name="Sitrit Y."/>
            <person name="Stielow B."/>
            <person name="Szollosi G."/>
            <person name="Zifcakova L."/>
            <person name="Stursova M."/>
            <person name="Spatafora J.W."/>
            <person name="Tedersoo L."/>
            <person name="Vaario L.-M."/>
            <person name="Yamada A."/>
            <person name="Yan M."/>
            <person name="Wang P."/>
            <person name="Xu J."/>
            <person name="Bruns T."/>
            <person name="Baldrian P."/>
            <person name="Vilgalys R."/>
            <person name="Henrissat B."/>
            <person name="Grigoriev I.V."/>
            <person name="Hibbett D."/>
            <person name="Nagy L.G."/>
            <person name="Martin F.M."/>
        </authorList>
    </citation>
    <scope>NUCLEOTIDE SEQUENCE</scope>
    <source>
        <strain evidence="10">Prilba</strain>
    </source>
</reference>
<dbReference type="OrthoDB" id="771136at2759"/>
<keyword evidence="7" id="KW-0472">Membrane</keyword>
<feature type="active site" evidence="5">
    <location>
        <position position="105"/>
    </location>
</feature>
<evidence type="ECO:0000256" key="8">
    <source>
        <dbReference type="SAM" id="SignalP"/>
    </source>
</evidence>
<dbReference type="PROSITE" id="PS00141">
    <property type="entry name" value="ASP_PROTEASE"/>
    <property type="match status" value="1"/>
</dbReference>
<dbReference type="FunFam" id="2.40.70.10:FF:000115">
    <property type="entry name" value="Lysosomal aspartic protease"/>
    <property type="match status" value="1"/>
</dbReference>
<reference evidence="10" key="2">
    <citation type="journal article" date="2020" name="Nat. Commun.">
        <title>Large-scale genome sequencing of mycorrhizal fungi provides insights into the early evolution of symbiotic traits.</title>
        <authorList>
            <person name="Miyauchi S."/>
            <person name="Kiss E."/>
            <person name="Kuo A."/>
            <person name="Drula E."/>
            <person name="Kohler A."/>
            <person name="Sanchez-Garcia M."/>
            <person name="Morin E."/>
            <person name="Andreopoulos B."/>
            <person name="Barry K.W."/>
            <person name="Bonito G."/>
            <person name="Buee M."/>
            <person name="Carver A."/>
            <person name="Chen C."/>
            <person name="Cichocki N."/>
            <person name="Clum A."/>
            <person name="Culley D."/>
            <person name="Crous P.W."/>
            <person name="Fauchery L."/>
            <person name="Girlanda M."/>
            <person name="Hayes R.D."/>
            <person name="Keri Z."/>
            <person name="LaButti K."/>
            <person name="Lipzen A."/>
            <person name="Lombard V."/>
            <person name="Magnuson J."/>
            <person name="Maillard F."/>
            <person name="Murat C."/>
            <person name="Nolan M."/>
            <person name="Ohm R.A."/>
            <person name="Pangilinan J."/>
            <person name="Pereira M.F."/>
            <person name="Perotto S."/>
            <person name="Peter M."/>
            <person name="Pfister S."/>
            <person name="Riley R."/>
            <person name="Sitrit Y."/>
            <person name="Stielow J.B."/>
            <person name="Szollosi G."/>
            <person name="Zifcakova L."/>
            <person name="Stursova M."/>
            <person name="Spatafora J.W."/>
            <person name="Tedersoo L."/>
            <person name="Vaario L.M."/>
            <person name="Yamada A."/>
            <person name="Yan M."/>
            <person name="Wang P."/>
            <person name="Xu J."/>
            <person name="Bruns T."/>
            <person name="Baldrian P."/>
            <person name="Vilgalys R."/>
            <person name="Dunand C."/>
            <person name="Henrissat B."/>
            <person name="Grigoriev I.V."/>
            <person name="Hibbett D."/>
            <person name="Nagy L.G."/>
            <person name="Martin F.M."/>
        </authorList>
    </citation>
    <scope>NUCLEOTIDE SEQUENCE</scope>
    <source>
        <strain evidence="10">Prilba</strain>
    </source>
</reference>
<feature type="domain" description="Peptidase A1" evidence="9">
    <location>
        <begin position="87"/>
        <end position="414"/>
    </location>
</feature>
<keyword evidence="7" id="KW-0812">Transmembrane</keyword>
<dbReference type="InterPro" id="IPR034164">
    <property type="entry name" value="Pepsin-like_dom"/>
</dbReference>
<sequence length="477" mass="49042">MLPSIILVLSLSFSSSVAAVPHRRDEPLHIPILRRSNERRQAGGIDRFASAASNLRNKYGIGQSSSPQRRAQTSDIGITNQGSDTSYFAQVNVGTPPQSLDLVLDTGSSDLWFATTGCAGCSGNTPVLNPAKSTSLQLGTQRVSLNYGSGSASGIIARDTVSMGPFTVNPQTFVAVDELSSGLVDGELNGIMGLAFEGIANTQAVPFWQAIINDNLLTNPEFSFFITRFVNNQNAKPEEPGGVLTMGGTNSTLYQGNIDYQSFTPGAGGGTFWLQTISGVTVNGKTVGVGSETLAAIDTGTTLIGAPTAAVNAIWGAVSGAEPLTGNFTGFYSFPCNTQLSIAISFGGPAWPISINDLNIGTVSSGQCLGAIFDITAGSTVKPTTGTPQWIVGDTFLKNVYSVFRSNPPAVGFAQLSAVAGSSGSPSTVIGSPQATSGGPTTGGSSSAVRSMIPLGINGIIIACALSLLTTAYMVIA</sequence>
<organism evidence="10 11">
    <name type="scientific">Russula ochroleuca</name>
    <dbReference type="NCBI Taxonomy" id="152965"/>
    <lineage>
        <taxon>Eukaryota</taxon>
        <taxon>Fungi</taxon>
        <taxon>Dikarya</taxon>
        <taxon>Basidiomycota</taxon>
        <taxon>Agaricomycotina</taxon>
        <taxon>Agaricomycetes</taxon>
        <taxon>Russulales</taxon>
        <taxon>Russulaceae</taxon>
        <taxon>Russula</taxon>
    </lineage>
</organism>
<dbReference type="Pfam" id="PF00026">
    <property type="entry name" value="Asp"/>
    <property type="match status" value="1"/>
</dbReference>
<evidence type="ECO:0000256" key="4">
    <source>
        <dbReference type="ARBA" id="ARBA00022801"/>
    </source>
</evidence>
<keyword evidence="7" id="KW-1133">Transmembrane helix</keyword>
<evidence type="ECO:0000256" key="2">
    <source>
        <dbReference type="ARBA" id="ARBA00022670"/>
    </source>
</evidence>
<dbReference type="Gene3D" id="2.40.70.10">
    <property type="entry name" value="Acid Proteases"/>
    <property type="match status" value="2"/>
</dbReference>
<evidence type="ECO:0000256" key="1">
    <source>
        <dbReference type="ARBA" id="ARBA00007447"/>
    </source>
</evidence>
<evidence type="ECO:0000259" key="9">
    <source>
        <dbReference type="PROSITE" id="PS51767"/>
    </source>
</evidence>
<dbReference type="PROSITE" id="PS51767">
    <property type="entry name" value="PEPTIDASE_A1"/>
    <property type="match status" value="1"/>
</dbReference>
<keyword evidence="4 6" id="KW-0378">Hydrolase</keyword>
<keyword evidence="8" id="KW-0732">Signal</keyword>
<keyword evidence="2 6" id="KW-0645">Protease</keyword>
<evidence type="ECO:0000256" key="5">
    <source>
        <dbReference type="PIRSR" id="PIRSR601461-1"/>
    </source>
</evidence>
<feature type="signal peptide" evidence="8">
    <location>
        <begin position="1"/>
        <end position="19"/>
    </location>
</feature>
<keyword evidence="3 6" id="KW-0064">Aspartyl protease</keyword>
<name>A0A9P5JZA2_9AGAM</name>
<feature type="active site" evidence="5">
    <location>
        <position position="298"/>
    </location>
</feature>
<protein>
    <submittedName>
        <fullName evidence="10">Acid protease</fullName>
    </submittedName>
</protein>
<dbReference type="InterPro" id="IPR001461">
    <property type="entry name" value="Aspartic_peptidase_A1"/>
</dbReference>
<feature type="transmembrane region" description="Helical" evidence="7">
    <location>
        <begin position="455"/>
        <end position="476"/>
    </location>
</feature>
<evidence type="ECO:0000313" key="10">
    <source>
        <dbReference type="EMBL" id="KAF8472980.1"/>
    </source>
</evidence>
<dbReference type="AlphaFoldDB" id="A0A9P5JZA2"/>
<dbReference type="GO" id="GO:0004190">
    <property type="term" value="F:aspartic-type endopeptidase activity"/>
    <property type="evidence" value="ECO:0007669"/>
    <property type="project" value="UniProtKB-KW"/>
</dbReference>
<dbReference type="InterPro" id="IPR033121">
    <property type="entry name" value="PEPTIDASE_A1"/>
</dbReference>
<keyword evidence="11" id="KW-1185">Reference proteome</keyword>
<evidence type="ECO:0000256" key="6">
    <source>
        <dbReference type="RuleBase" id="RU000454"/>
    </source>
</evidence>
<evidence type="ECO:0000313" key="11">
    <source>
        <dbReference type="Proteomes" id="UP000759537"/>
    </source>
</evidence>
<dbReference type="InterPro" id="IPR021109">
    <property type="entry name" value="Peptidase_aspartic_dom_sf"/>
</dbReference>
<comment type="similarity">
    <text evidence="1 6">Belongs to the peptidase A1 family.</text>
</comment>
<comment type="caution">
    <text evidence="10">The sequence shown here is derived from an EMBL/GenBank/DDBJ whole genome shotgun (WGS) entry which is preliminary data.</text>
</comment>
<dbReference type="PANTHER" id="PTHR47966:SF6">
    <property type="entry name" value="PEPTIDASE A1 DOMAIN-CONTAINING PROTEIN"/>
    <property type="match status" value="1"/>
</dbReference>
<evidence type="ECO:0000256" key="7">
    <source>
        <dbReference type="SAM" id="Phobius"/>
    </source>
</evidence>
<dbReference type="InterPro" id="IPR001969">
    <property type="entry name" value="Aspartic_peptidase_AS"/>
</dbReference>
<dbReference type="Proteomes" id="UP000759537">
    <property type="component" value="Unassembled WGS sequence"/>
</dbReference>
<dbReference type="PANTHER" id="PTHR47966">
    <property type="entry name" value="BETA-SITE APP-CLEAVING ENZYME, ISOFORM A-RELATED"/>
    <property type="match status" value="1"/>
</dbReference>
<accession>A0A9P5JZA2</accession>
<evidence type="ECO:0000256" key="3">
    <source>
        <dbReference type="ARBA" id="ARBA00022750"/>
    </source>
</evidence>
<dbReference type="EMBL" id="WHVB01000019">
    <property type="protein sequence ID" value="KAF8472980.1"/>
    <property type="molecule type" value="Genomic_DNA"/>
</dbReference>
<dbReference type="GO" id="GO:0006508">
    <property type="term" value="P:proteolysis"/>
    <property type="evidence" value="ECO:0007669"/>
    <property type="project" value="UniProtKB-KW"/>
</dbReference>
<dbReference type="PRINTS" id="PR00792">
    <property type="entry name" value="PEPSIN"/>
</dbReference>